<proteinExistence type="inferred from homology"/>
<reference evidence="6" key="1">
    <citation type="submission" date="2025-08" db="UniProtKB">
        <authorList>
            <consortium name="RefSeq"/>
        </authorList>
    </citation>
    <scope>IDENTIFICATION</scope>
    <source>
        <tissue evidence="6">Seedling</tissue>
    </source>
</reference>
<dbReference type="SUPFAM" id="SSF53474">
    <property type="entry name" value="alpha/beta-Hydrolases"/>
    <property type="match status" value="1"/>
</dbReference>
<dbReference type="Gene3D" id="3.40.50.1820">
    <property type="entry name" value="alpha/beta hydrolase"/>
    <property type="match status" value="1"/>
</dbReference>
<dbReference type="Pfam" id="PF00561">
    <property type="entry name" value="Abhydrolase_1"/>
    <property type="match status" value="1"/>
</dbReference>
<feature type="domain" description="AB hydrolase-1" evidence="4">
    <location>
        <begin position="47"/>
        <end position="157"/>
    </location>
</feature>
<evidence type="ECO:0000259" key="4">
    <source>
        <dbReference type="Pfam" id="PF00561"/>
    </source>
</evidence>
<dbReference type="Proteomes" id="UP001652623">
    <property type="component" value="Chromosome 10"/>
</dbReference>
<gene>
    <name evidence="6" type="primary">LOC107411839</name>
</gene>
<evidence type="ECO:0000313" key="6">
    <source>
        <dbReference type="RefSeq" id="XP_015874995.4"/>
    </source>
</evidence>
<dbReference type="KEGG" id="zju:107411839"/>
<keyword evidence="1" id="KW-0378">Hydrolase</keyword>
<organism evidence="5 6">
    <name type="scientific">Ziziphus jujuba</name>
    <name type="common">Chinese jujube</name>
    <name type="synonym">Ziziphus sativa</name>
    <dbReference type="NCBI Taxonomy" id="326968"/>
    <lineage>
        <taxon>Eukaryota</taxon>
        <taxon>Viridiplantae</taxon>
        <taxon>Streptophyta</taxon>
        <taxon>Embryophyta</taxon>
        <taxon>Tracheophyta</taxon>
        <taxon>Spermatophyta</taxon>
        <taxon>Magnoliopsida</taxon>
        <taxon>eudicotyledons</taxon>
        <taxon>Gunneridae</taxon>
        <taxon>Pentapetalae</taxon>
        <taxon>rosids</taxon>
        <taxon>fabids</taxon>
        <taxon>Rosales</taxon>
        <taxon>Rhamnaceae</taxon>
        <taxon>Paliureae</taxon>
        <taxon>Ziziphus</taxon>
    </lineage>
</organism>
<sequence length="339" mass="38759">MKQILHKLRERERERERDKNKDMEGIEHRMVSVNGISMHIAEKGQGPTVLFIHGFPELWYSWRHQINALSSLGYHAVAPDLRGYGDTDAPTSITSYSCLHIVGDLVALMDTLGEEKVYVVAQDWGAIIAWYLCLFRPERVKAFVSLSVPFRPRHPKMKPVDSMRTLFGDDYYICRFQKPGEIEAEIAQIGTVNVLKNVLTNRQPGPPCIPKGKAFQTSTDSSVTLPTWLLEEDLNYYATKFGHKGFTGPLNYYRALDLNWELTGPWTGTQVRVPVKFIVGDLDMMYTTPGVKEYVHNGGFKKDVPFLEEIVVMEAVGHFINQERAEEVSNHIYDFINKF</sequence>
<dbReference type="GeneID" id="107411839"/>
<evidence type="ECO:0000256" key="1">
    <source>
        <dbReference type="ARBA" id="ARBA00022801"/>
    </source>
</evidence>
<dbReference type="GO" id="GO:0004301">
    <property type="term" value="F:epoxide hydrolase activity"/>
    <property type="evidence" value="ECO:0007669"/>
    <property type="project" value="UniProtKB-EC"/>
</dbReference>
<dbReference type="InterPro" id="IPR000073">
    <property type="entry name" value="AB_hydrolase_1"/>
</dbReference>
<dbReference type="InParanoid" id="A0A6P3ZBS5"/>
<evidence type="ECO:0000313" key="5">
    <source>
        <dbReference type="Proteomes" id="UP001652623"/>
    </source>
</evidence>
<feature type="compositionally biased region" description="Basic and acidic residues" evidence="3">
    <location>
        <begin position="7"/>
        <end position="23"/>
    </location>
</feature>
<dbReference type="PRINTS" id="PR00412">
    <property type="entry name" value="EPOXHYDRLASE"/>
</dbReference>
<dbReference type="AlphaFoldDB" id="A0A6P3ZBS5"/>
<dbReference type="RefSeq" id="XP_015874995.4">
    <property type="nucleotide sequence ID" value="XM_016019509.4"/>
</dbReference>
<comment type="similarity">
    <text evidence="2">Belongs to the AB hydrolase superfamily. Epoxide hydrolase family.</text>
</comment>
<name>A0A6P3ZBS5_ZIZJJ</name>
<dbReference type="InterPro" id="IPR029058">
    <property type="entry name" value="AB_hydrolase_fold"/>
</dbReference>
<evidence type="ECO:0000256" key="3">
    <source>
        <dbReference type="SAM" id="MobiDB-lite"/>
    </source>
</evidence>
<protein>
    <submittedName>
        <fullName evidence="6">Uncharacterized protein LOC107411839</fullName>
    </submittedName>
</protein>
<evidence type="ECO:0000256" key="2">
    <source>
        <dbReference type="ARBA" id="ARBA00038334"/>
    </source>
</evidence>
<dbReference type="InterPro" id="IPR000639">
    <property type="entry name" value="Epox_hydrolase-like"/>
</dbReference>
<accession>A0A6P3ZBS5</accession>
<feature type="region of interest" description="Disordered" evidence="3">
    <location>
        <begin position="1"/>
        <end position="23"/>
    </location>
</feature>
<dbReference type="PANTHER" id="PTHR43329">
    <property type="entry name" value="EPOXIDE HYDROLASE"/>
    <property type="match status" value="1"/>
</dbReference>
<keyword evidence="5" id="KW-1185">Reference proteome</keyword>